<evidence type="ECO:0000256" key="1">
    <source>
        <dbReference type="SAM" id="MobiDB-lite"/>
    </source>
</evidence>
<dbReference type="EnsemblMetazoa" id="CJA35189.1">
    <property type="protein sequence ID" value="CJA35189.1"/>
    <property type="gene ID" value="WBGene00211036"/>
</dbReference>
<sequence>MERAPISPASHRARRRRHHNRHRLLCTVSRPCSVVQFCDDGGGGSAPTPFQMSSSPSSSSPSTGEAVADTDAPRQMRQIPLSYSFLHNHRYYHLHATPPLVVIVTTRSPDEHQWGLQRDYTEREPSKFARPFGSVRSSE</sequence>
<feature type="region of interest" description="Disordered" evidence="1">
    <location>
        <begin position="120"/>
        <end position="139"/>
    </location>
</feature>
<reference evidence="3" key="1">
    <citation type="submission" date="2010-08" db="EMBL/GenBank/DDBJ databases">
        <authorList>
            <consortium name="Caenorhabditis japonica Sequencing Consortium"/>
            <person name="Wilson R.K."/>
        </authorList>
    </citation>
    <scope>NUCLEOTIDE SEQUENCE [LARGE SCALE GENOMIC DNA]</scope>
    <source>
        <strain evidence="3">DF5081</strain>
    </source>
</reference>
<dbReference type="AlphaFoldDB" id="A0A8R1EG89"/>
<feature type="compositionally biased region" description="Low complexity" evidence="1">
    <location>
        <begin position="53"/>
        <end position="62"/>
    </location>
</feature>
<reference evidence="2" key="2">
    <citation type="submission" date="2022-06" db="UniProtKB">
        <authorList>
            <consortium name="EnsemblMetazoa"/>
        </authorList>
    </citation>
    <scope>IDENTIFICATION</scope>
    <source>
        <strain evidence="2">DF5081</strain>
    </source>
</reference>
<protein>
    <submittedName>
        <fullName evidence="2">Uncharacterized protein</fullName>
    </submittedName>
</protein>
<accession>A0A8R1EG89</accession>
<evidence type="ECO:0000313" key="3">
    <source>
        <dbReference type="Proteomes" id="UP000005237"/>
    </source>
</evidence>
<keyword evidence="3" id="KW-1185">Reference proteome</keyword>
<organism evidence="2 3">
    <name type="scientific">Caenorhabditis japonica</name>
    <dbReference type="NCBI Taxonomy" id="281687"/>
    <lineage>
        <taxon>Eukaryota</taxon>
        <taxon>Metazoa</taxon>
        <taxon>Ecdysozoa</taxon>
        <taxon>Nematoda</taxon>
        <taxon>Chromadorea</taxon>
        <taxon>Rhabditida</taxon>
        <taxon>Rhabditina</taxon>
        <taxon>Rhabditomorpha</taxon>
        <taxon>Rhabditoidea</taxon>
        <taxon>Rhabditidae</taxon>
        <taxon>Peloderinae</taxon>
        <taxon>Caenorhabditis</taxon>
    </lineage>
</organism>
<feature type="region of interest" description="Disordered" evidence="1">
    <location>
        <begin position="38"/>
        <end position="75"/>
    </location>
</feature>
<proteinExistence type="predicted"/>
<name>A0A8R1EG89_CAEJA</name>
<evidence type="ECO:0000313" key="2">
    <source>
        <dbReference type="EnsemblMetazoa" id="CJA35189.1"/>
    </source>
</evidence>
<dbReference type="Proteomes" id="UP000005237">
    <property type="component" value="Unassembled WGS sequence"/>
</dbReference>